<dbReference type="EMBL" id="CP032050">
    <property type="protein sequence ID" value="AYN67616.1"/>
    <property type="molecule type" value="Genomic_DNA"/>
</dbReference>
<keyword evidence="2" id="KW-1185">Reference proteome</keyword>
<reference evidence="1 2" key="1">
    <citation type="submission" date="2018-08" db="EMBL/GenBank/DDBJ databases">
        <title>The reduced genetic potential of extracellular carbohydrate catabolism in Euzebyella marina RN62, a Flavobacteriia bacterium isolated from the hadal water.</title>
        <authorList>
            <person name="Xue C."/>
        </authorList>
    </citation>
    <scope>NUCLEOTIDE SEQUENCE [LARGE SCALE GENOMIC DNA]</scope>
    <source>
        <strain evidence="1 2">RN62</strain>
    </source>
</reference>
<protein>
    <submittedName>
        <fullName evidence="1">DUF4406 domain-containing protein</fullName>
    </submittedName>
</protein>
<evidence type="ECO:0000313" key="2">
    <source>
        <dbReference type="Proteomes" id="UP000276309"/>
    </source>
</evidence>
<name>A0A3G2L5X2_9FLAO</name>
<dbReference type="OrthoDB" id="9796022at2"/>
<accession>A0A3G2L5X2</accession>
<sequence>MLILIAGPYRSGTGNDPKLIKKNMDNLESVALPIFRKGHVPMIGEWVANPLIELAGSKEVGDEIFQEIQYPTAHRLLTKCDAVFRIEGESKGADQDVEIAKELGLKVYYDLNEIPNAE</sequence>
<dbReference type="KEGG" id="emar:D1013_09690"/>
<proteinExistence type="predicted"/>
<dbReference type="Proteomes" id="UP000276309">
    <property type="component" value="Chromosome"/>
</dbReference>
<dbReference type="AlphaFoldDB" id="A0A3G2L5X2"/>
<evidence type="ECO:0000313" key="1">
    <source>
        <dbReference type="EMBL" id="AYN67616.1"/>
    </source>
</evidence>
<dbReference type="Gene3D" id="3.40.50.10400">
    <property type="entry name" value="Hypothetical protein PA1492"/>
    <property type="match status" value="1"/>
</dbReference>
<gene>
    <name evidence="1" type="ORF">D1013_09690</name>
</gene>
<organism evidence="1 2">
    <name type="scientific">Euzebyella marina</name>
    <dbReference type="NCBI Taxonomy" id="1761453"/>
    <lineage>
        <taxon>Bacteria</taxon>
        <taxon>Pseudomonadati</taxon>
        <taxon>Bacteroidota</taxon>
        <taxon>Flavobacteriia</taxon>
        <taxon>Flavobacteriales</taxon>
        <taxon>Flavobacteriaceae</taxon>
        <taxon>Euzebyella</taxon>
    </lineage>
</organism>